<dbReference type="AlphaFoldDB" id="A0A915J5Z5"/>
<keyword evidence="1" id="KW-1185">Reference proteome</keyword>
<reference evidence="2" key="1">
    <citation type="submission" date="2022-11" db="UniProtKB">
        <authorList>
            <consortium name="WormBaseParasite"/>
        </authorList>
    </citation>
    <scope>IDENTIFICATION</scope>
</reference>
<dbReference type="Proteomes" id="UP000887565">
    <property type="component" value="Unplaced"/>
</dbReference>
<proteinExistence type="predicted"/>
<dbReference type="WBParaSite" id="nRc.2.0.1.t21887-RA">
    <property type="protein sequence ID" value="nRc.2.0.1.t21887-RA"/>
    <property type="gene ID" value="nRc.2.0.1.g21887"/>
</dbReference>
<organism evidence="1 2">
    <name type="scientific">Romanomermis culicivorax</name>
    <name type="common">Nematode worm</name>
    <dbReference type="NCBI Taxonomy" id="13658"/>
    <lineage>
        <taxon>Eukaryota</taxon>
        <taxon>Metazoa</taxon>
        <taxon>Ecdysozoa</taxon>
        <taxon>Nematoda</taxon>
        <taxon>Enoplea</taxon>
        <taxon>Dorylaimia</taxon>
        <taxon>Mermithida</taxon>
        <taxon>Mermithoidea</taxon>
        <taxon>Mermithidae</taxon>
        <taxon>Romanomermis</taxon>
    </lineage>
</organism>
<evidence type="ECO:0000313" key="2">
    <source>
        <dbReference type="WBParaSite" id="nRc.2.0.1.t21887-RA"/>
    </source>
</evidence>
<protein>
    <submittedName>
        <fullName evidence="2">Ovule protein</fullName>
    </submittedName>
</protein>
<name>A0A915J5Z5_ROMCU</name>
<accession>A0A915J5Z5</accession>
<evidence type="ECO:0000313" key="1">
    <source>
        <dbReference type="Proteomes" id="UP000887565"/>
    </source>
</evidence>
<sequence length="83" mass="9692">MSIGTEKTMLIPNTFNKYLLNVLNPALTQETIPHIQPLSQQIYCWTFRYLPPINQDFCNFHVSNCSPKRSSSFVENSNLFYFV</sequence>